<name>A0A8J5S4S8_ZIZPA</name>
<reference evidence="4" key="1">
    <citation type="journal article" date="2021" name="bioRxiv">
        <title>Whole Genome Assembly and Annotation of Northern Wild Rice, Zizania palustris L., Supports a Whole Genome Duplication in the Zizania Genus.</title>
        <authorList>
            <person name="Haas M."/>
            <person name="Kono T."/>
            <person name="Macchietto M."/>
            <person name="Millas R."/>
            <person name="McGilp L."/>
            <person name="Shao M."/>
            <person name="Duquette J."/>
            <person name="Hirsch C.N."/>
            <person name="Kimball J."/>
        </authorList>
    </citation>
    <scope>NUCLEOTIDE SEQUENCE</scope>
    <source>
        <tissue evidence="4">Fresh leaf tissue</tissue>
    </source>
</reference>
<feature type="domain" description="Remorin C-terminal" evidence="3">
    <location>
        <begin position="361"/>
        <end position="431"/>
    </location>
</feature>
<organism evidence="4 5">
    <name type="scientific">Zizania palustris</name>
    <name type="common">Northern wild rice</name>
    <dbReference type="NCBI Taxonomy" id="103762"/>
    <lineage>
        <taxon>Eukaryota</taxon>
        <taxon>Viridiplantae</taxon>
        <taxon>Streptophyta</taxon>
        <taxon>Embryophyta</taxon>
        <taxon>Tracheophyta</taxon>
        <taxon>Spermatophyta</taxon>
        <taxon>Magnoliopsida</taxon>
        <taxon>Liliopsida</taxon>
        <taxon>Poales</taxon>
        <taxon>Poaceae</taxon>
        <taxon>BOP clade</taxon>
        <taxon>Oryzoideae</taxon>
        <taxon>Oryzeae</taxon>
        <taxon>Zizaniinae</taxon>
        <taxon>Zizania</taxon>
    </lineage>
</organism>
<feature type="compositionally biased region" description="Low complexity" evidence="2">
    <location>
        <begin position="90"/>
        <end position="101"/>
    </location>
</feature>
<dbReference type="PANTHER" id="PTHR31471:SF13">
    <property type="entry name" value="REMORIN FAMILY PROTEIN"/>
    <property type="match status" value="1"/>
</dbReference>
<evidence type="ECO:0000256" key="1">
    <source>
        <dbReference type="ARBA" id="ARBA00005711"/>
    </source>
</evidence>
<dbReference type="EMBL" id="JAAALK010000289">
    <property type="protein sequence ID" value="KAG8050001.1"/>
    <property type="molecule type" value="Genomic_DNA"/>
</dbReference>
<dbReference type="InterPro" id="IPR005516">
    <property type="entry name" value="Remorin_C"/>
</dbReference>
<proteinExistence type="inferred from homology"/>
<gene>
    <name evidence="4" type="ORF">GUJ93_ZPchr0009g75</name>
</gene>
<dbReference type="Proteomes" id="UP000729402">
    <property type="component" value="Unassembled WGS sequence"/>
</dbReference>
<dbReference type="OrthoDB" id="648416at2759"/>
<comment type="caution">
    <text evidence="4">The sequence shown here is derived from an EMBL/GenBank/DDBJ whole genome shotgun (WGS) entry which is preliminary data.</text>
</comment>
<dbReference type="Pfam" id="PF03763">
    <property type="entry name" value="Remorin_C"/>
    <property type="match status" value="1"/>
</dbReference>
<dbReference type="PANTHER" id="PTHR31471">
    <property type="entry name" value="OS02G0116800 PROTEIN"/>
    <property type="match status" value="1"/>
</dbReference>
<feature type="compositionally biased region" description="Gly residues" evidence="2">
    <location>
        <begin position="53"/>
        <end position="63"/>
    </location>
</feature>
<evidence type="ECO:0000256" key="2">
    <source>
        <dbReference type="SAM" id="MobiDB-lite"/>
    </source>
</evidence>
<evidence type="ECO:0000259" key="3">
    <source>
        <dbReference type="Pfam" id="PF03763"/>
    </source>
</evidence>
<reference evidence="4" key="2">
    <citation type="submission" date="2021-02" db="EMBL/GenBank/DDBJ databases">
        <authorList>
            <person name="Kimball J.A."/>
            <person name="Haas M.W."/>
            <person name="Macchietto M."/>
            <person name="Kono T."/>
            <person name="Duquette J."/>
            <person name="Shao M."/>
        </authorList>
    </citation>
    <scope>NUCLEOTIDE SEQUENCE</scope>
    <source>
        <tissue evidence="4">Fresh leaf tissue</tissue>
    </source>
</reference>
<evidence type="ECO:0000313" key="4">
    <source>
        <dbReference type="EMBL" id="KAG8050001.1"/>
    </source>
</evidence>
<comment type="similarity">
    <text evidence="1">Belongs to the remorin family.</text>
</comment>
<dbReference type="AlphaFoldDB" id="A0A8J5S4S8"/>
<keyword evidence="5" id="KW-1185">Reference proteome</keyword>
<protein>
    <recommendedName>
        <fullName evidence="3">Remorin C-terminal domain-containing protein</fullName>
    </recommendedName>
</protein>
<feature type="region of interest" description="Disordered" evidence="2">
    <location>
        <begin position="1"/>
        <end position="113"/>
    </location>
</feature>
<accession>A0A8J5S4S8</accession>
<sequence length="472" mass="51812">MWGNGDARMGFQGELEEEEVVAVASSPVRAMRRRRRQWGTEAEADDGYSASSAGGGGSSGCGSFGCDSPLAGFVRADGDPDTDLETDGLATSSSNASAAFAEPHDEQQGEEVLSGLEGDWAQAQEPAKNPAERATRECLNQRYQSDAVVLHGRKGLKQRPASLDFGSPGFNGTPLSPGFVVGGVGLMNRGLVSSSIRSNVFPSPRTPNYRRHRSSVLGYQKGWSSERVPLASKGNRRVRRRLDTAIESSISLPSTQESVEDEQVGIIEDSASIVTPVILRKDVATQTSPNLSRSSSPNVSTPFIHLLSTRQVKEKESCFSDVIRDVHMDDRVTLTRWSKKHLTRTSSKNSTNVIEVKKKTVESKPSSWELMEAKSISKIEREEAKITAWENHQKAKAEAAIQKLVVKIEKKRSSSLDKIWNTLRSAQRRSQLSEWLLHLPCFLVTCNSRTEWKLPLTFSQDASATVREHAAS</sequence>
<evidence type="ECO:0000313" key="5">
    <source>
        <dbReference type="Proteomes" id="UP000729402"/>
    </source>
</evidence>